<dbReference type="STRING" id="7574.A0A1S3IGK3"/>
<keyword evidence="2" id="KW-1185">Reference proteome</keyword>
<dbReference type="KEGG" id="lak:106163846"/>
<dbReference type="Proteomes" id="UP000085678">
    <property type="component" value="Unplaced"/>
</dbReference>
<name>A0A1S3IGK3_LINAN</name>
<dbReference type="GO" id="GO:0043240">
    <property type="term" value="C:Fanconi anaemia nuclear complex"/>
    <property type="evidence" value="ECO:0007669"/>
    <property type="project" value="InterPro"/>
</dbReference>
<dbReference type="GO" id="GO:0036297">
    <property type="term" value="P:interstrand cross-link repair"/>
    <property type="evidence" value="ECO:0007669"/>
    <property type="project" value="InterPro"/>
</dbReference>
<organism evidence="2 3">
    <name type="scientific">Lingula anatina</name>
    <name type="common">Brachiopod</name>
    <name type="synonym">Lingula unguis</name>
    <dbReference type="NCBI Taxonomy" id="7574"/>
    <lineage>
        <taxon>Eukaryota</taxon>
        <taxon>Metazoa</taxon>
        <taxon>Spiralia</taxon>
        <taxon>Lophotrochozoa</taxon>
        <taxon>Brachiopoda</taxon>
        <taxon>Linguliformea</taxon>
        <taxon>Lingulata</taxon>
        <taxon>Lingulida</taxon>
        <taxon>Linguloidea</taxon>
        <taxon>Lingulidae</taxon>
        <taxon>Lingula</taxon>
    </lineage>
</organism>
<protein>
    <submittedName>
        <fullName evidence="3">Uncharacterized protein LOC106163846</fullName>
    </submittedName>
</protein>
<dbReference type="Gene3D" id="1.25.40.480">
    <property type="match status" value="1"/>
</dbReference>
<evidence type="ECO:0000256" key="1">
    <source>
        <dbReference type="SAM" id="MobiDB-lite"/>
    </source>
</evidence>
<evidence type="ECO:0000313" key="3">
    <source>
        <dbReference type="RefSeq" id="XP_013396996.1"/>
    </source>
</evidence>
<feature type="region of interest" description="Disordered" evidence="1">
    <location>
        <begin position="238"/>
        <end position="267"/>
    </location>
</feature>
<dbReference type="InParanoid" id="A0A1S3IGK3"/>
<dbReference type="PANTHER" id="PTHR32094:SF5">
    <property type="entry name" value="FANCONI ANEMIA GROUP E PROTEIN"/>
    <property type="match status" value="1"/>
</dbReference>
<dbReference type="InterPro" id="IPR039685">
    <property type="entry name" value="FANCE"/>
</dbReference>
<evidence type="ECO:0000313" key="2">
    <source>
        <dbReference type="Proteomes" id="UP000085678"/>
    </source>
</evidence>
<reference evidence="3" key="1">
    <citation type="submission" date="2025-08" db="UniProtKB">
        <authorList>
            <consortium name="RefSeq"/>
        </authorList>
    </citation>
    <scope>IDENTIFICATION</scope>
    <source>
        <tissue evidence="3">Gonads</tissue>
    </source>
</reference>
<proteinExistence type="predicted"/>
<dbReference type="RefSeq" id="XP_013396996.1">
    <property type="nucleotide sequence ID" value="XM_013541542.1"/>
</dbReference>
<dbReference type="PANTHER" id="PTHR32094">
    <property type="entry name" value="FANCONI ANEMIA GROUP E PROTEIN"/>
    <property type="match status" value="1"/>
</dbReference>
<accession>A0A1S3IGK3</accession>
<dbReference type="AlphaFoldDB" id="A0A1S3IGK3"/>
<gene>
    <name evidence="3" type="primary">LOC106163846</name>
</gene>
<sequence>MESLIAAFPMAWRGLFGAMATPQCQVVSADLWLQQQTDSKFGTCLNWQELVVSLQDREPVEEHGKLIFKPRLLCFPAHYQRTILTFLHLHGDHVPQGLMQQLLSSLQQFHSKDGWVLALIRLLGQKTHALKKQIENVHVDEDDQCKKSHSEPLYKFSALSETRAVSLIEKLKALNQEKKTNPWINYARSYQSDGLVEGNKEMSAEVVLSGSQPNLVEFETPEKKVLTFTDTDTPTFLSAKRRRMSAEDDTEANKSEEEEMDTTEKSTLDHDYILQAERLKEVWSSGGDISEIQSELDIFKTCTAEQIQAVCNVLNFKSLEEVALVTACHHLTSLGTEVSYSNCVCFARSALMPKDFV</sequence>
<dbReference type="GeneID" id="106163846"/>